<proteinExistence type="predicted"/>
<dbReference type="PANTHER" id="PTHR20883">
    <property type="entry name" value="PHYTANOYL-COA DIOXYGENASE DOMAIN CONTAINING 1"/>
    <property type="match status" value="1"/>
</dbReference>
<dbReference type="SUPFAM" id="SSF51197">
    <property type="entry name" value="Clavaminate synthase-like"/>
    <property type="match status" value="1"/>
</dbReference>
<name>A0A345XPL1_9ACTN</name>
<sequence length="290" mass="31509">MTTVQGSVTPGSAPAKSARDRRAAGDAARPPAEEFEEQGFIVLRGLFDRAETDALCTEFAGVHAGGRVPGHFEPKPQLPGEPFDPLRAYPRVMHPHRFNQLARDVLLDDRLRTVLEELLGEEVLAAQSMFYFKPPGARGQALHQDNFYLRVEPGTCVAAWIACEPIDRGNGGLEVVPGTHRMDLFCPEEADPGVSFAREYVPPPPGLAPVPVDMEPGDVLFFNGSLVHGSGPNRAAERFRRSYICHYVGASADRIGNYYRTISMTGERVELAESTGAGPCGTEFDAPGPH</sequence>
<gene>
    <name evidence="2" type="ORF">DVA86_13880</name>
</gene>
<dbReference type="GO" id="GO:0005506">
    <property type="term" value="F:iron ion binding"/>
    <property type="evidence" value="ECO:0007669"/>
    <property type="project" value="UniProtKB-ARBA"/>
</dbReference>
<feature type="region of interest" description="Disordered" evidence="1">
    <location>
        <begin position="1"/>
        <end position="33"/>
    </location>
</feature>
<organism evidence="2 3">
    <name type="scientific">Streptomyces armeniacus</name>
    <dbReference type="NCBI Taxonomy" id="83291"/>
    <lineage>
        <taxon>Bacteria</taxon>
        <taxon>Bacillati</taxon>
        <taxon>Actinomycetota</taxon>
        <taxon>Actinomycetes</taxon>
        <taxon>Kitasatosporales</taxon>
        <taxon>Streptomycetaceae</taxon>
        <taxon>Streptomyces</taxon>
    </lineage>
</organism>
<evidence type="ECO:0000313" key="2">
    <source>
        <dbReference type="EMBL" id="AXK33577.1"/>
    </source>
</evidence>
<dbReference type="InterPro" id="IPR008775">
    <property type="entry name" value="Phytyl_CoA_dOase-like"/>
</dbReference>
<dbReference type="EMBL" id="CP031320">
    <property type="protein sequence ID" value="AXK33577.1"/>
    <property type="molecule type" value="Genomic_DNA"/>
</dbReference>
<dbReference type="Gene3D" id="2.60.120.620">
    <property type="entry name" value="q2cbj1_9rhob like domain"/>
    <property type="match status" value="1"/>
</dbReference>
<keyword evidence="2" id="KW-0223">Dioxygenase</keyword>
<dbReference type="GO" id="GO:0016706">
    <property type="term" value="F:2-oxoglutarate-dependent dioxygenase activity"/>
    <property type="evidence" value="ECO:0007669"/>
    <property type="project" value="UniProtKB-ARBA"/>
</dbReference>
<dbReference type="Pfam" id="PF05721">
    <property type="entry name" value="PhyH"/>
    <property type="match status" value="1"/>
</dbReference>
<dbReference type="RefSeq" id="WP_208878505.1">
    <property type="nucleotide sequence ID" value="NZ_CP031320.1"/>
</dbReference>
<dbReference type="Proteomes" id="UP000254425">
    <property type="component" value="Chromosome"/>
</dbReference>
<keyword evidence="3" id="KW-1185">Reference proteome</keyword>
<reference evidence="2 3" key="1">
    <citation type="submission" date="2018-07" db="EMBL/GenBank/DDBJ databases">
        <title>Draft genome of the type strain Streptomyces armeniacus ATCC 15676.</title>
        <authorList>
            <person name="Labana P."/>
            <person name="Gosse J.T."/>
            <person name="Boddy C.N."/>
        </authorList>
    </citation>
    <scope>NUCLEOTIDE SEQUENCE [LARGE SCALE GENOMIC DNA]</scope>
    <source>
        <strain evidence="2 3">ATCC 15676</strain>
    </source>
</reference>
<keyword evidence="2" id="KW-0560">Oxidoreductase</keyword>
<evidence type="ECO:0000256" key="1">
    <source>
        <dbReference type="SAM" id="MobiDB-lite"/>
    </source>
</evidence>
<feature type="compositionally biased region" description="Polar residues" evidence="1">
    <location>
        <begin position="1"/>
        <end position="10"/>
    </location>
</feature>
<accession>A0A345XPL1</accession>
<protein>
    <submittedName>
        <fullName evidence="2">Phytanoyl-CoA dioxygenase family protein</fullName>
    </submittedName>
</protein>
<dbReference type="AlphaFoldDB" id="A0A345XPL1"/>
<evidence type="ECO:0000313" key="3">
    <source>
        <dbReference type="Proteomes" id="UP000254425"/>
    </source>
</evidence>
<dbReference type="KEGG" id="sarm:DVA86_13880"/>
<dbReference type="PANTHER" id="PTHR20883:SF51">
    <property type="entry name" value="PHYTANOYL-COA HYDROXYLASE"/>
    <property type="match status" value="1"/>
</dbReference>